<proteinExistence type="predicted"/>
<accession>A0A843TC57</accession>
<reference evidence="2" key="1">
    <citation type="submission" date="2017-07" db="EMBL/GenBank/DDBJ databases">
        <title>Taro Niue Genome Assembly and Annotation.</title>
        <authorList>
            <person name="Atibalentja N."/>
            <person name="Keating K."/>
            <person name="Fields C.J."/>
        </authorList>
    </citation>
    <scope>NUCLEOTIDE SEQUENCE</scope>
    <source>
        <strain evidence="2">Niue_2</strain>
        <tissue evidence="2">Leaf</tissue>
    </source>
</reference>
<feature type="region of interest" description="Disordered" evidence="1">
    <location>
        <begin position="15"/>
        <end position="37"/>
    </location>
</feature>
<gene>
    <name evidence="2" type="ORF">Taro_000900</name>
</gene>
<comment type="caution">
    <text evidence="2">The sequence shown here is derived from an EMBL/GenBank/DDBJ whole genome shotgun (WGS) entry which is preliminary data.</text>
</comment>
<evidence type="ECO:0000313" key="2">
    <source>
        <dbReference type="EMBL" id="MQL68625.1"/>
    </source>
</evidence>
<feature type="compositionally biased region" description="Low complexity" evidence="1">
    <location>
        <begin position="15"/>
        <end position="28"/>
    </location>
</feature>
<evidence type="ECO:0000256" key="1">
    <source>
        <dbReference type="SAM" id="MobiDB-lite"/>
    </source>
</evidence>
<evidence type="ECO:0000313" key="3">
    <source>
        <dbReference type="Proteomes" id="UP000652761"/>
    </source>
</evidence>
<dbReference type="EMBL" id="NMUH01000018">
    <property type="protein sequence ID" value="MQL68625.1"/>
    <property type="molecule type" value="Genomic_DNA"/>
</dbReference>
<sequence length="304" mass="32531">MKPRCNIVASNSYSSQHFWSSNGSSSSSSPPPTQGCKTITSARVLQQQLPTFFGVALSERAPLSITLRQKEAREGQVGTNSAQDSMGLQNNLILGSSKGVDLGTQEQRVQEEAAPAQPTLHGVDGSQGLNSTLVIVVQPQASKVTKTRREEVIEEGLAPLLNNYFSPLMDCDPAVEDFNGRSSDQGDQGGQVSVTVMNEKQKVSSTGDQVHKDQLISTLHGVHGNNIHLQAFDSEAVTAHVSHAGTSEVGSLLVMAAAGEKEDYPSLDISNFMPSEGILNKAALLEDAENIYMPKLVQEERCSP</sequence>
<dbReference type="AlphaFoldDB" id="A0A843TC57"/>
<dbReference type="Proteomes" id="UP000652761">
    <property type="component" value="Unassembled WGS sequence"/>
</dbReference>
<organism evidence="2 3">
    <name type="scientific">Colocasia esculenta</name>
    <name type="common">Wild taro</name>
    <name type="synonym">Arum esculentum</name>
    <dbReference type="NCBI Taxonomy" id="4460"/>
    <lineage>
        <taxon>Eukaryota</taxon>
        <taxon>Viridiplantae</taxon>
        <taxon>Streptophyta</taxon>
        <taxon>Embryophyta</taxon>
        <taxon>Tracheophyta</taxon>
        <taxon>Spermatophyta</taxon>
        <taxon>Magnoliopsida</taxon>
        <taxon>Liliopsida</taxon>
        <taxon>Araceae</taxon>
        <taxon>Aroideae</taxon>
        <taxon>Colocasieae</taxon>
        <taxon>Colocasia</taxon>
    </lineage>
</organism>
<name>A0A843TC57_COLES</name>
<keyword evidence="3" id="KW-1185">Reference proteome</keyword>
<protein>
    <submittedName>
        <fullName evidence="2">Uncharacterized protein</fullName>
    </submittedName>
</protein>